<dbReference type="OrthoDB" id="5275938at2759"/>
<protein>
    <recommendedName>
        <fullName evidence="3">BTB domain-containing protein</fullName>
    </recommendedName>
</protein>
<gene>
    <name evidence="1" type="ORF">PAC_13097</name>
</gene>
<evidence type="ECO:0000313" key="2">
    <source>
        <dbReference type="Proteomes" id="UP000184330"/>
    </source>
</evidence>
<name>A0A1L7XDT2_9HELO</name>
<sequence>MEIGENEHHQGDIAPGGDVIFLISPEKKRLRVYSLIIKHTSKVFAILFGPQFNEGQNLLNANAQTVEILLPEDDPEAMAVICNVIHGQNDAIIEPLNPTQILKISIAADKRDSITSLPWAIKELIEDGKCFENLTWALMMHHKGSYLKPSEEPYIETVEAMRIRILLEESRANIRTELLEGLMPLSTRVGPRREYGWVTKHCLNFTESLPWLHSRLMERQHPRGKLWTPLRSSIICLSLLKFLNFLPV</sequence>
<dbReference type="EMBL" id="FJOG01000023">
    <property type="protein sequence ID" value="CZR63200.1"/>
    <property type="molecule type" value="Genomic_DNA"/>
</dbReference>
<dbReference type="AlphaFoldDB" id="A0A1L7XDT2"/>
<reference evidence="1 2" key="1">
    <citation type="submission" date="2016-03" db="EMBL/GenBank/DDBJ databases">
        <authorList>
            <person name="Ploux O."/>
        </authorList>
    </citation>
    <scope>NUCLEOTIDE SEQUENCE [LARGE SCALE GENOMIC DNA]</scope>
    <source>
        <strain evidence="1 2">UAMH 11012</strain>
    </source>
</reference>
<proteinExistence type="predicted"/>
<evidence type="ECO:0000313" key="1">
    <source>
        <dbReference type="EMBL" id="CZR63200.1"/>
    </source>
</evidence>
<keyword evidence="2" id="KW-1185">Reference proteome</keyword>
<dbReference type="Gene3D" id="3.30.710.10">
    <property type="entry name" value="Potassium Channel Kv1.1, Chain A"/>
    <property type="match status" value="1"/>
</dbReference>
<evidence type="ECO:0008006" key="3">
    <source>
        <dbReference type="Google" id="ProtNLM"/>
    </source>
</evidence>
<organism evidence="1 2">
    <name type="scientific">Phialocephala subalpina</name>
    <dbReference type="NCBI Taxonomy" id="576137"/>
    <lineage>
        <taxon>Eukaryota</taxon>
        <taxon>Fungi</taxon>
        <taxon>Dikarya</taxon>
        <taxon>Ascomycota</taxon>
        <taxon>Pezizomycotina</taxon>
        <taxon>Leotiomycetes</taxon>
        <taxon>Helotiales</taxon>
        <taxon>Mollisiaceae</taxon>
        <taxon>Phialocephala</taxon>
        <taxon>Phialocephala fortinii species complex</taxon>
    </lineage>
</organism>
<dbReference type="InterPro" id="IPR011333">
    <property type="entry name" value="SKP1/BTB/POZ_sf"/>
</dbReference>
<accession>A0A1L7XDT2</accession>
<dbReference type="STRING" id="576137.A0A1L7XDT2"/>
<dbReference type="Proteomes" id="UP000184330">
    <property type="component" value="Unassembled WGS sequence"/>
</dbReference>